<dbReference type="InterPro" id="IPR036380">
    <property type="entry name" value="Isochorismatase-like_sf"/>
</dbReference>
<dbReference type="EMBL" id="JAPDDT010000012">
    <property type="protein sequence ID" value="MCW1925166.1"/>
    <property type="molecule type" value="Genomic_DNA"/>
</dbReference>
<keyword evidence="4" id="KW-1185">Reference proteome</keyword>
<dbReference type="PANTHER" id="PTHR43540">
    <property type="entry name" value="PEROXYUREIDOACRYLATE/UREIDOACRYLATE AMIDOHYDROLASE-RELATED"/>
    <property type="match status" value="1"/>
</dbReference>
<protein>
    <submittedName>
        <fullName evidence="3">Cysteine hydrolase</fullName>
    </submittedName>
</protein>
<dbReference type="Proteomes" id="UP001320876">
    <property type="component" value="Unassembled WGS sequence"/>
</dbReference>
<reference evidence="3 4" key="1">
    <citation type="submission" date="2022-10" db="EMBL/GenBank/DDBJ databases">
        <title>Luteolibacter arcticus strain CCTCC AB 2014275, whole genome shotgun sequencing project.</title>
        <authorList>
            <person name="Zhao G."/>
            <person name="Shen L."/>
        </authorList>
    </citation>
    <scope>NUCLEOTIDE SEQUENCE [LARGE SCALE GENOMIC DNA]</scope>
    <source>
        <strain evidence="3 4">CCTCC AB 2014275</strain>
    </source>
</reference>
<name>A0ABT3GNV5_9BACT</name>
<dbReference type="Pfam" id="PF00857">
    <property type="entry name" value="Isochorismatase"/>
    <property type="match status" value="1"/>
</dbReference>
<comment type="caution">
    <text evidence="3">The sequence shown here is derived from an EMBL/GenBank/DDBJ whole genome shotgun (WGS) entry which is preliminary data.</text>
</comment>
<evidence type="ECO:0000313" key="4">
    <source>
        <dbReference type="Proteomes" id="UP001320876"/>
    </source>
</evidence>
<dbReference type="InterPro" id="IPR000868">
    <property type="entry name" value="Isochorismatase-like_dom"/>
</dbReference>
<sequence length="189" mass="21086">MSRLPPHSALLLIDVINDFEFPDSKQLLRHAIPAARRLAGLKHAAKDAGLPVIYVNDNFGRWQSTFQEQIERCMAADCPGHPMASLLPPEKDDYFVLKPLHSGFYSTSLEVLLGFLKVRTIVLTGFAGDICVLYTANDAYMRAFELIFIHDCVASESAAGNRAAIEHMKTRLKARSLSSRTFMECLKDS</sequence>
<dbReference type="CDD" id="cd00431">
    <property type="entry name" value="cysteine_hydrolases"/>
    <property type="match status" value="1"/>
</dbReference>
<evidence type="ECO:0000313" key="3">
    <source>
        <dbReference type="EMBL" id="MCW1925166.1"/>
    </source>
</evidence>
<gene>
    <name evidence="3" type="ORF">OKA05_21580</name>
</gene>
<evidence type="ECO:0000256" key="1">
    <source>
        <dbReference type="ARBA" id="ARBA00022801"/>
    </source>
</evidence>
<dbReference type="Gene3D" id="3.40.50.850">
    <property type="entry name" value="Isochorismatase-like"/>
    <property type="match status" value="1"/>
</dbReference>
<accession>A0ABT3GNV5</accession>
<proteinExistence type="predicted"/>
<dbReference type="InterPro" id="IPR050272">
    <property type="entry name" value="Isochorismatase-like_hydrls"/>
</dbReference>
<dbReference type="SUPFAM" id="SSF52499">
    <property type="entry name" value="Isochorismatase-like hydrolases"/>
    <property type="match status" value="1"/>
</dbReference>
<dbReference type="PANTHER" id="PTHR43540:SF6">
    <property type="entry name" value="ISOCHORISMATASE-LIKE DOMAIN-CONTAINING PROTEIN"/>
    <property type="match status" value="1"/>
</dbReference>
<dbReference type="RefSeq" id="WP_264489272.1">
    <property type="nucleotide sequence ID" value="NZ_JAPDDT010000012.1"/>
</dbReference>
<dbReference type="GO" id="GO:0016787">
    <property type="term" value="F:hydrolase activity"/>
    <property type="evidence" value="ECO:0007669"/>
    <property type="project" value="UniProtKB-KW"/>
</dbReference>
<evidence type="ECO:0000259" key="2">
    <source>
        <dbReference type="Pfam" id="PF00857"/>
    </source>
</evidence>
<keyword evidence="1 3" id="KW-0378">Hydrolase</keyword>
<organism evidence="3 4">
    <name type="scientific">Luteolibacter arcticus</name>
    <dbReference type="NCBI Taxonomy" id="1581411"/>
    <lineage>
        <taxon>Bacteria</taxon>
        <taxon>Pseudomonadati</taxon>
        <taxon>Verrucomicrobiota</taxon>
        <taxon>Verrucomicrobiia</taxon>
        <taxon>Verrucomicrobiales</taxon>
        <taxon>Verrucomicrobiaceae</taxon>
        <taxon>Luteolibacter</taxon>
    </lineage>
</organism>
<feature type="domain" description="Isochorismatase-like" evidence="2">
    <location>
        <begin position="8"/>
        <end position="171"/>
    </location>
</feature>